<proteinExistence type="inferred from homology"/>
<keyword evidence="4 7" id="KW-0808">Transferase</keyword>
<evidence type="ECO:0000256" key="2">
    <source>
        <dbReference type="ARBA" id="ARBA00010138"/>
    </source>
</evidence>
<gene>
    <name evidence="7" type="primary">purF</name>
    <name evidence="12" type="ORF">BH747_13290</name>
</gene>
<dbReference type="HAMAP" id="MF_01931">
    <property type="entry name" value="PurF"/>
    <property type="match status" value="1"/>
</dbReference>
<dbReference type="Proteomes" id="UP000192477">
    <property type="component" value="Unassembled WGS sequence"/>
</dbReference>
<evidence type="ECO:0000256" key="10">
    <source>
        <dbReference type="PIRSR" id="PIRSR000485-2"/>
    </source>
</evidence>
<dbReference type="Pfam" id="PF13522">
    <property type="entry name" value="GATase_6"/>
    <property type="match status" value="1"/>
</dbReference>
<dbReference type="GO" id="GO:0006189">
    <property type="term" value="P:'de novo' IMP biosynthetic process"/>
    <property type="evidence" value="ECO:0007669"/>
    <property type="project" value="UniProtKB-UniRule"/>
</dbReference>
<dbReference type="EMBL" id="MJEA01000023">
    <property type="protein sequence ID" value="OQO67912.1"/>
    <property type="molecule type" value="Genomic_DNA"/>
</dbReference>
<comment type="caution">
    <text evidence="7">Lacks conserved residue(s) required for the propagation of feature annotation.</text>
</comment>
<sequence>MSYEVKSLNEECGVFGVWGHQDASSVTYFGLHSLQHRGQEGAGIVSNDQGKLLGHRDLGLLSEVFKDQRKLAALSGQAAIGHVRYATAGNGSVDNIQPFLFKFYDQSIGLAHNGNLTNAHSLRKSLEKDGAIFHSNSDTEILMHLIRRSEKTTLLDKLKEALNQVKGGFAYLLLTEDAMIAALDPNGFRPLAIGQMKNGAYVVASETCALEVIGARFVQDVRPGEVVIIDDSGYTIDTYTDDTQLAICSMEYIYFARPDSNIAGVNVHTARKNMGRNLAKEAPVEADMVVGVPNSSLSAASGYAEASGIPYEIGLVKNQYIARTFIQPTPALREQGVRMKLSAVRGVVEGKKIIMVDDSIVRGTTSKRIVRLLKEAGAKEVHVRIASPPLKYPCFYGIDIQTRKELIAANHSVEEIRQCIEADSLEFLSEEGLIQSIGLKEEAPYSGLCMAYFNGDYPTPLYDYEEKYRESLKEKVSFF</sequence>
<comment type="caution">
    <text evidence="12">The sequence shown here is derived from an EMBL/GenBank/DDBJ whole genome shotgun (WGS) entry which is preliminary data.</text>
</comment>
<evidence type="ECO:0000259" key="11">
    <source>
        <dbReference type="PROSITE" id="PS51278"/>
    </source>
</evidence>
<dbReference type="InterPro" id="IPR005854">
    <property type="entry name" value="PurF"/>
</dbReference>
<evidence type="ECO:0000256" key="7">
    <source>
        <dbReference type="HAMAP-Rule" id="MF_01931"/>
    </source>
</evidence>
<dbReference type="SUPFAM" id="SSF53271">
    <property type="entry name" value="PRTase-like"/>
    <property type="match status" value="1"/>
</dbReference>
<dbReference type="RefSeq" id="WP_081185068.1">
    <property type="nucleotide sequence ID" value="NZ_MJEA01000023.1"/>
</dbReference>
<evidence type="ECO:0000313" key="13">
    <source>
        <dbReference type="Proteomes" id="UP000192477"/>
    </source>
</evidence>
<feature type="binding site" evidence="7 10">
    <location>
        <position position="295"/>
    </location>
    <ligand>
        <name>Mg(2+)</name>
        <dbReference type="ChEBI" id="CHEBI:18420"/>
    </ligand>
</feature>
<dbReference type="OrthoDB" id="9801213at2"/>
<dbReference type="NCBIfam" id="TIGR01134">
    <property type="entry name" value="purF"/>
    <property type="match status" value="1"/>
</dbReference>
<feature type="binding site" evidence="7 10">
    <location>
        <position position="357"/>
    </location>
    <ligand>
        <name>Mg(2+)</name>
        <dbReference type="ChEBI" id="CHEBI:18420"/>
    </ligand>
</feature>
<evidence type="ECO:0000256" key="9">
    <source>
        <dbReference type="PIRSR" id="PIRSR000485-1"/>
    </source>
</evidence>
<dbReference type="GO" id="GO:0000287">
    <property type="term" value="F:magnesium ion binding"/>
    <property type="evidence" value="ECO:0007669"/>
    <property type="project" value="UniProtKB-UniRule"/>
</dbReference>
<evidence type="ECO:0000256" key="8">
    <source>
        <dbReference type="PIRNR" id="PIRNR000485"/>
    </source>
</evidence>
<feature type="binding site" evidence="7 10">
    <location>
        <position position="358"/>
    </location>
    <ligand>
        <name>Mg(2+)</name>
        <dbReference type="ChEBI" id="CHEBI:18420"/>
    </ligand>
</feature>
<dbReference type="InterPro" id="IPR029057">
    <property type="entry name" value="PRTase-like"/>
</dbReference>
<dbReference type="InterPro" id="IPR035584">
    <property type="entry name" value="PurF_N"/>
</dbReference>
<dbReference type="PANTHER" id="PTHR11907">
    <property type="entry name" value="AMIDOPHOSPHORIBOSYLTRANSFERASE"/>
    <property type="match status" value="1"/>
</dbReference>
<comment type="catalytic activity">
    <reaction evidence="7 8">
        <text>5-phospho-beta-D-ribosylamine + L-glutamate + diphosphate = 5-phospho-alpha-D-ribose 1-diphosphate + L-glutamine + H2O</text>
        <dbReference type="Rhea" id="RHEA:14905"/>
        <dbReference type="ChEBI" id="CHEBI:15377"/>
        <dbReference type="ChEBI" id="CHEBI:29985"/>
        <dbReference type="ChEBI" id="CHEBI:33019"/>
        <dbReference type="ChEBI" id="CHEBI:58017"/>
        <dbReference type="ChEBI" id="CHEBI:58359"/>
        <dbReference type="ChEBI" id="CHEBI:58681"/>
        <dbReference type="EC" id="2.4.2.14"/>
    </reaction>
</comment>
<feature type="domain" description="Glutamine amidotransferase type-2" evidence="11">
    <location>
        <begin position="12"/>
        <end position="232"/>
    </location>
</feature>
<evidence type="ECO:0000256" key="6">
    <source>
        <dbReference type="ARBA" id="ARBA00022962"/>
    </source>
</evidence>
<dbReference type="UniPathway" id="UPA00074">
    <property type="reaction ID" value="UER00124"/>
</dbReference>
<dbReference type="EC" id="2.4.2.14" evidence="7"/>
<comment type="similarity">
    <text evidence="2 7 8">In the C-terminal section; belongs to the purine/pyrimidine phosphoribosyltransferase family.</text>
</comment>
<dbReference type="SUPFAM" id="SSF56235">
    <property type="entry name" value="N-terminal nucleophile aminohydrolases (Ntn hydrolases)"/>
    <property type="match status" value="1"/>
</dbReference>
<dbReference type="Gene3D" id="3.40.50.2020">
    <property type="match status" value="1"/>
</dbReference>
<comment type="pathway">
    <text evidence="1 7 8">Purine metabolism; IMP biosynthesis via de novo pathway; N(1)-(5-phospho-D-ribosyl)glycinamide from 5-phospho-alpha-D-ribose 1-diphosphate: step 1/2.</text>
</comment>
<reference evidence="12 13" key="1">
    <citation type="journal article" date="2017" name="BMC Microbiol.">
        <title>Comparative genomics of Enterococcus spp. isolated from bovine feces.</title>
        <authorList>
            <person name="Beukers A.G."/>
            <person name="Zaheer R."/>
            <person name="Goji N."/>
            <person name="Amoako K.K."/>
            <person name="Chaves A.V."/>
            <person name="Ward M.P."/>
            <person name="McAllister T.A."/>
        </authorList>
    </citation>
    <scope>NUCLEOTIDE SEQUENCE [LARGE SCALE GENOMIC DNA]</scope>
    <source>
        <strain evidence="12 13">F1129D 143</strain>
    </source>
</reference>
<evidence type="ECO:0000256" key="4">
    <source>
        <dbReference type="ARBA" id="ARBA00022679"/>
    </source>
</evidence>
<name>A0A1V8Y5L8_9ENTE</name>
<dbReference type="Pfam" id="PF00156">
    <property type="entry name" value="Pribosyltran"/>
    <property type="match status" value="1"/>
</dbReference>
<comment type="function">
    <text evidence="7">Catalyzes the formation of phosphoribosylamine from phosphoribosylpyrophosphate (PRPP) and glutamine.</text>
</comment>
<feature type="active site" description="Nucleophile" evidence="7 9">
    <location>
        <position position="12"/>
    </location>
</feature>
<evidence type="ECO:0000256" key="1">
    <source>
        <dbReference type="ARBA" id="ARBA00005209"/>
    </source>
</evidence>
<dbReference type="InterPro" id="IPR000836">
    <property type="entry name" value="PRTase_dom"/>
</dbReference>
<dbReference type="PIRSF" id="PIRSF000485">
    <property type="entry name" value="Amd_phspho_trans"/>
    <property type="match status" value="1"/>
</dbReference>
<dbReference type="AlphaFoldDB" id="A0A1V8Y5L8"/>
<dbReference type="InterPro" id="IPR017932">
    <property type="entry name" value="GATase_2_dom"/>
</dbReference>
<accession>A0A1V8Y5L8</accession>
<dbReference type="GO" id="GO:0009113">
    <property type="term" value="P:purine nucleobase biosynthetic process"/>
    <property type="evidence" value="ECO:0007669"/>
    <property type="project" value="UniProtKB-UniRule"/>
</dbReference>
<dbReference type="GO" id="GO:0004044">
    <property type="term" value="F:amidophosphoribosyltransferase activity"/>
    <property type="evidence" value="ECO:0007669"/>
    <property type="project" value="UniProtKB-UniRule"/>
</dbReference>
<keyword evidence="6 7" id="KW-0315">Glutamine amidotransferase</keyword>
<dbReference type="InterPro" id="IPR029055">
    <property type="entry name" value="Ntn_hydrolases_N"/>
</dbReference>
<keyword evidence="7 10" id="KW-0479">Metal-binding</keyword>
<protein>
    <recommendedName>
        <fullName evidence="7">Amidophosphoribosyltransferase</fullName>
        <shortName evidence="7">ATase</shortName>
        <ecNumber evidence="7">2.4.2.14</ecNumber>
    </recommendedName>
    <alternativeName>
        <fullName evidence="7">Glutamine phosphoribosylpyrophosphate amidotransferase</fullName>
        <shortName evidence="7">GPATase</shortName>
    </alternativeName>
</protein>
<dbReference type="Gene3D" id="3.60.20.10">
    <property type="entry name" value="Glutamine Phosphoribosylpyrophosphate, subunit 1, domain 1"/>
    <property type="match status" value="1"/>
</dbReference>
<evidence type="ECO:0000256" key="5">
    <source>
        <dbReference type="ARBA" id="ARBA00022755"/>
    </source>
</evidence>
<dbReference type="CDD" id="cd00715">
    <property type="entry name" value="GPATase_N"/>
    <property type="match status" value="1"/>
</dbReference>
<keyword evidence="5 7" id="KW-0658">Purine biosynthesis</keyword>
<keyword evidence="7 10" id="KW-0460">Magnesium</keyword>
<organism evidence="12 13">
    <name type="scientific">Enterococcus villorum</name>
    <dbReference type="NCBI Taxonomy" id="112904"/>
    <lineage>
        <taxon>Bacteria</taxon>
        <taxon>Bacillati</taxon>
        <taxon>Bacillota</taxon>
        <taxon>Bacilli</taxon>
        <taxon>Lactobacillales</taxon>
        <taxon>Enterococcaceae</taxon>
        <taxon>Enterococcus</taxon>
    </lineage>
</organism>
<evidence type="ECO:0000313" key="12">
    <source>
        <dbReference type="EMBL" id="OQO67912.1"/>
    </source>
</evidence>
<evidence type="ECO:0000256" key="3">
    <source>
        <dbReference type="ARBA" id="ARBA00022676"/>
    </source>
</evidence>
<dbReference type="STRING" id="112904.BH747_13290"/>
<comment type="cofactor">
    <cofactor evidence="7 10">
        <name>Mg(2+)</name>
        <dbReference type="ChEBI" id="CHEBI:18420"/>
    </cofactor>
    <text evidence="7 10">Binds 1 Mg(2+) ion per subunit.</text>
</comment>
<dbReference type="PROSITE" id="PS51278">
    <property type="entry name" value="GATASE_TYPE_2"/>
    <property type="match status" value="1"/>
</dbReference>
<keyword evidence="3 7" id="KW-0328">Glycosyltransferase</keyword>
<dbReference type="CDD" id="cd06223">
    <property type="entry name" value="PRTases_typeI"/>
    <property type="match status" value="1"/>
</dbReference>